<dbReference type="GO" id="GO:0046872">
    <property type="term" value="F:metal ion binding"/>
    <property type="evidence" value="ECO:0007669"/>
    <property type="project" value="UniProtKB-KW"/>
</dbReference>
<dbReference type="InterPro" id="IPR037272">
    <property type="entry name" value="SNS_sf"/>
</dbReference>
<dbReference type="PRINTS" id="PR00176">
    <property type="entry name" value="NANEUSMPORT"/>
</dbReference>
<keyword evidence="7 11" id="KW-0472">Membrane</keyword>
<dbReference type="PROSITE" id="PS00754">
    <property type="entry name" value="NA_NEUROTRAN_SYMP_2"/>
    <property type="match status" value="1"/>
</dbReference>
<keyword evidence="8" id="KW-0479">Metal-binding</keyword>
<name>T1J3F9_STRMM</name>
<sequence>MKQKWLRCASSKWLPNSACRAGAEAVSVSTVSNRKLSTSDENEERGNWGSKTEFLLSCLSYAIGLGNVWRFPYLVYRNGGGAFLIPYFLMLIIAGLPLFFFELAFGQYASEGPITIWKISPLFQGLGYGMFIVSFLVGIYYNMIIGWTWYYLFNSFTDVLPWNSCGNYWNTDACRRFEVSNCTAATGFKLLNGTCIERGDKSDEDWKIFKANSSKPKMPTDEYFHNYMLSISTGVHDVGGVKLELALCLLLAWVVCFIALLKGVKSFGKAVYFTAFFPYVVLIILLIRAATLPGYLDGILYYVTPQWDKLLTAQIWGDAAVQIFFSLAPCWGGLITLASYNKFHNNCFRDAILVGIVNPLTSFFAGFVIFGIVGFMARELGLSVDEVVGQGAGLAFVAYPEAVTRLPLSPVWAILFFIMLLTLGIGTEFTILETVVTTIIDTWPEKLRRHHKWVLLLVCTIMYLLGLSLCTNGGMFLFQLMDNFCASYSTLFIGVLEVSVISWVYGVDRFMDDIRLMLGHYPPLFMYWKICWMFITPIALFFILIFNIIDFTPIKYQDYTYPSWSVGIGSLFAITSVLAIPAVAAVKISKAKGTFWERIKKLSKPTEFWGPKLAVHRDDSHRMNLKDSQIPFADPIADNFDSDVFYVVQNEKVIIT</sequence>
<feature type="transmembrane region" description="Helical" evidence="11">
    <location>
        <begin position="54"/>
        <end position="72"/>
    </location>
</feature>
<keyword evidence="13" id="KW-1185">Reference proteome</keyword>
<dbReference type="InterPro" id="IPR000175">
    <property type="entry name" value="Na/ntran_symport"/>
</dbReference>
<feature type="transmembrane region" description="Helical" evidence="11">
    <location>
        <begin position="561"/>
        <end position="586"/>
    </location>
</feature>
<evidence type="ECO:0000256" key="4">
    <source>
        <dbReference type="ARBA" id="ARBA00022692"/>
    </source>
</evidence>
<comment type="subcellular location">
    <subcellularLocation>
        <location evidence="1">Membrane</location>
        <topology evidence="1">Multi-pass membrane protein</topology>
    </subcellularLocation>
</comment>
<feature type="transmembrane region" description="Helical" evidence="11">
    <location>
        <begin position="273"/>
        <end position="295"/>
    </location>
</feature>
<dbReference type="PhylomeDB" id="T1J3F9"/>
<feature type="transmembrane region" description="Helical" evidence="11">
    <location>
        <begin position="352"/>
        <end position="377"/>
    </location>
</feature>
<evidence type="ECO:0000256" key="5">
    <source>
        <dbReference type="ARBA" id="ARBA00022847"/>
    </source>
</evidence>
<reference evidence="12" key="2">
    <citation type="submission" date="2015-02" db="UniProtKB">
        <authorList>
            <consortium name="EnsemblMetazoa"/>
        </authorList>
    </citation>
    <scope>IDENTIFICATION</scope>
</reference>
<proteinExistence type="inferred from homology"/>
<feature type="binding site" evidence="8">
    <location>
        <position position="423"/>
    </location>
    <ligand>
        <name>Na(+)</name>
        <dbReference type="ChEBI" id="CHEBI:29101"/>
        <label>1</label>
    </ligand>
</feature>
<dbReference type="PANTHER" id="PTHR11616">
    <property type="entry name" value="SODIUM/CHLORIDE DEPENDENT TRANSPORTER"/>
    <property type="match status" value="1"/>
</dbReference>
<keyword evidence="5 10" id="KW-0769">Symport</keyword>
<feature type="binding site" evidence="8">
    <location>
        <position position="62"/>
    </location>
    <ligand>
        <name>Na(+)</name>
        <dbReference type="ChEBI" id="CHEBI:29101"/>
        <label>1</label>
    </ligand>
</feature>
<evidence type="ECO:0000256" key="3">
    <source>
        <dbReference type="ARBA" id="ARBA00022448"/>
    </source>
</evidence>
<feature type="transmembrane region" description="Helical" evidence="11">
    <location>
        <begin position="526"/>
        <end position="549"/>
    </location>
</feature>
<dbReference type="PROSITE" id="PS00610">
    <property type="entry name" value="NA_NEUROTRAN_SYMP_1"/>
    <property type="match status" value="1"/>
</dbReference>
<dbReference type="SUPFAM" id="SSF161070">
    <property type="entry name" value="SNF-like"/>
    <property type="match status" value="1"/>
</dbReference>
<keyword evidence="3 10" id="KW-0813">Transport</keyword>
<feature type="binding site" evidence="8">
    <location>
        <position position="67"/>
    </location>
    <ligand>
        <name>Na(+)</name>
        <dbReference type="ChEBI" id="CHEBI:29101"/>
        <label>1</label>
    </ligand>
</feature>
<feature type="transmembrane region" description="Helical" evidence="11">
    <location>
        <begin position="126"/>
        <end position="152"/>
    </location>
</feature>
<evidence type="ECO:0000313" key="13">
    <source>
        <dbReference type="Proteomes" id="UP000014500"/>
    </source>
</evidence>
<accession>T1J3F9</accession>
<evidence type="ECO:0000256" key="6">
    <source>
        <dbReference type="ARBA" id="ARBA00022989"/>
    </source>
</evidence>
<dbReference type="eggNOG" id="KOG3660">
    <property type="taxonomic scope" value="Eukaryota"/>
</dbReference>
<evidence type="ECO:0000256" key="9">
    <source>
        <dbReference type="PIRSR" id="PIRSR600175-2"/>
    </source>
</evidence>
<feature type="binding site" evidence="8">
    <location>
        <position position="326"/>
    </location>
    <ligand>
        <name>Na(+)</name>
        <dbReference type="ChEBI" id="CHEBI:29101"/>
        <label>1</label>
    </ligand>
</feature>
<dbReference type="PANTHER" id="PTHR11616:SF240">
    <property type="entry name" value="BLOATED TUBULES, ISOFORM B-RELATED"/>
    <property type="match status" value="1"/>
</dbReference>
<feature type="binding site" evidence="8">
    <location>
        <position position="358"/>
    </location>
    <ligand>
        <name>Na(+)</name>
        <dbReference type="ChEBI" id="CHEBI:29101"/>
        <label>1</label>
    </ligand>
</feature>
<evidence type="ECO:0000313" key="12">
    <source>
        <dbReference type="EnsemblMetazoa" id="SMAR008124-PA"/>
    </source>
</evidence>
<dbReference type="GO" id="GO:0005886">
    <property type="term" value="C:plasma membrane"/>
    <property type="evidence" value="ECO:0007669"/>
    <property type="project" value="TreeGrafter"/>
</dbReference>
<dbReference type="AlphaFoldDB" id="T1J3F9"/>
<evidence type="ECO:0000256" key="1">
    <source>
        <dbReference type="ARBA" id="ARBA00004141"/>
    </source>
</evidence>
<keyword evidence="6 11" id="KW-1133">Transmembrane helix</keyword>
<dbReference type="PROSITE" id="PS50267">
    <property type="entry name" value="NA_NEUROTRAN_SYMP_3"/>
    <property type="match status" value="1"/>
</dbReference>
<dbReference type="Proteomes" id="UP000014500">
    <property type="component" value="Unassembled WGS sequence"/>
</dbReference>
<keyword evidence="8" id="KW-0915">Sodium</keyword>
<dbReference type="Pfam" id="PF00209">
    <property type="entry name" value="SNF"/>
    <property type="match status" value="1"/>
</dbReference>
<keyword evidence="9" id="KW-1015">Disulfide bond</keyword>
<dbReference type="GO" id="GO:0015375">
    <property type="term" value="F:glycine:sodium symporter activity"/>
    <property type="evidence" value="ECO:0007669"/>
    <property type="project" value="TreeGrafter"/>
</dbReference>
<evidence type="ECO:0000256" key="8">
    <source>
        <dbReference type="PIRSR" id="PIRSR600175-1"/>
    </source>
</evidence>
<comment type="similarity">
    <text evidence="2 10">Belongs to the sodium:neurotransmitter symporter (SNF) (TC 2.A.22) family.</text>
</comment>
<feature type="transmembrane region" description="Helical" evidence="11">
    <location>
        <begin position="486"/>
        <end position="505"/>
    </location>
</feature>
<feature type="transmembrane region" description="Helical" evidence="11">
    <location>
        <begin position="411"/>
        <end position="432"/>
    </location>
</feature>
<evidence type="ECO:0000256" key="7">
    <source>
        <dbReference type="ARBA" id="ARBA00023136"/>
    </source>
</evidence>
<organism evidence="12 13">
    <name type="scientific">Strigamia maritima</name>
    <name type="common">European centipede</name>
    <name type="synonym">Geophilus maritimus</name>
    <dbReference type="NCBI Taxonomy" id="126957"/>
    <lineage>
        <taxon>Eukaryota</taxon>
        <taxon>Metazoa</taxon>
        <taxon>Ecdysozoa</taxon>
        <taxon>Arthropoda</taxon>
        <taxon>Myriapoda</taxon>
        <taxon>Chilopoda</taxon>
        <taxon>Pleurostigmophora</taxon>
        <taxon>Geophilomorpha</taxon>
        <taxon>Linotaeniidae</taxon>
        <taxon>Strigamia</taxon>
    </lineage>
</organism>
<dbReference type="EMBL" id="JH431826">
    <property type="status" value="NOT_ANNOTATED_CDS"/>
    <property type="molecule type" value="Genomic_DNA"/>
</dbReference>
<dbReference type="OMA" id="HEPMLEQ"/>
<feature type="transmembrane region" description="Helical" evidence="11">
    <location>
        <begin position="453"/>
        <end position="480"/>
    </location>
</feature>
<dbReference type="EnsemblMetazoa" id="SMAR008124-RA">
    <property type="protein sequence ID" value="SMAR008124-PA"/>
    <property type="gene ID" value="SMAR008124"/>
</dbReference>
<feature type="disulfide bond" evidence="9">
    <location>
        <begin position="165"/>
        <end position="174"/>
    </location>
</feature>
<feature type="transmembrane region" description="Helical" evidence="11">
    <location>
        <begin position="84"/>
        <end position="105"/>
    </location>
</feature>
<feature type="transmembrane region" description="Helical" evidence="11">
    <location>
        <begin position="243"/>
        <end position="261"/>
    </location>
</feature>
<evidence type="ECO:0000256" key="10">
    <source>
        <dbReference type="RuleBase" id="RU003732"/>
    </source>
</evidence>
<keyword evidence="4 10" id="KW-0812">Transmembrane</keyword>
<evidence type="ECO:0000256" key="11">
    <source>
        <dbReference type="SAM" id="Phobius"/>
    </source>
</evidence>
<evidence type="ECO:0000256" key="2">
    <source>
        <dbReference type="ARBA" id="ARBA00006459"/>
    </source>
</evidence>
<feature type="transmembrane region" description="Helical" evidence="11">
    <location>
        <begin position="315"/>
        <end position="340"/>
    </location>
</feature>
<dbReference type="HOGENOM" id="CLU_006855_9_5_1"/>
<protein>
    <recommendedName>
        <fullName evidence="10">Transporter</fullName>
    </recommendedName>
</protein>
<reference evidence="13" key="1">
    <citation type="submission" date="2011-05" db="EMBL/GenBank/DDBJ databases">
        <authorList>
            <person name="Richards S.R."/>
            <person name="Qu J."/>
            <person name="Jiang H."/>
            <person name="Jhangiani S.N."/>
            <person name="Agravi P."/>
            <person name="Goodspeed R."/>
            <person name="Gross S."/>
            <person name="Mandapat C."/>
            <person name="Jackson L."/>
            <person name="Mathew T."/>
            <person name="Pu L."/>
            <person name="Thornton R."/>
            <person name="Saada N."/>
            <person name="Wilczek-Boney K.B."/>
            <person name="Lee S."/>
            <person name="Kovar C."/>
            <person name="Wu Y."/>
            <person name="Scherer S.E."/>
            <person name="Worley K.C."/>
            <person name="Muzny D.M."/>
            <person name="Gibbs R."/>
        </authorList>
    </citation>
    <scope>NUCLEOTIDE SEQUENCE</scope>
    <source>
        <strain evidence="13">Brora</strain>
    </source>
</reference>